<reference evidence="2" key="2">
    <citation type="journal article" date="2018" name="Mol. Plant Microbe Interact.">
        <title>Genome sequence resources for the wheat stripe rust pathogen (Puccinia striiformis f. sp. tritici) and the barley stripe rust pathogen (Puccinia striiformis f. sp. hordei).</title>
        <authorList>
            <person name="Xia C."/>
            <person name="Wang M."/>
            <person name="Yin C."/>
            <person name="Cornejo O.E."/>
            <person name="Hulbert S.H."/>
            <person name="Chen X."/>
        </authorList>
    </citation>
    <scope>NUCLEOTIDE SEQUENCE [LARGE SCALE GENOMIC DNA]</scope>
    <source>
        <strain evidence="2">93-210</strain>
    </source>
</reference>
<dbReference type="EMBL" id="CM045872">
    <property type="protein sequence ID" value="KAI7949257.1"/>
    <property type="molecule type" value="Genomic_DNA"/>
</dbReference>
<organism evidence="1 2">
    <name type="scientific">Puccinia striiformis f. sp. tritici</name>
    <dbReference type="NCBI Taxonomy" id="168172"/>
    <lineage>
        <taxon>Eukaryota</taxon>
        <taxon>Fungi</taxon>
        <taxon>Dikarya</taxon>
        <taxon>Basidiomycota</taxon>
        <taxon>Pucciniomycotina</taxon>
        <taxon>Pucciniomycetes</taxon>
        <taxon>Pucciniales</taxon>
        <taxon>Pucciniaceae</taxon>
        <taxon>Puccinia</taxon>
    </lineage>
</organism>
<comment type="caution">
    <text evidence="1">The sequence shown here is derived from an EMBL/GenBank/DDBJ whole genome shotgun (WGS) entry which is preliminary data.</text>
</comment>
<accession>A0ACC0EBP7</accession>
<gene>
    <name evidence="1" type="ORF">MJO28_008078</name>
</gene>
<reference evidence="2" key="1">
    <citation type="journal article" date="2018" name="BMC Genomics">
        <title>Genomic insights into host adaptation between the wheat stripe rust pathogen (Puccinia striiformis f. sp. tritici) and the barley stripe rust pathogen (Puccinia striiformis f. sp. hordei).</title>
        <authorList>
            <person name="Xia C."/>
            <person name="Wang M."/>
            <person name="Yin C."/>
            <person name="Cornejo O.E."/>
            <person name="Hulbert S.H."/>
            <person name="Chen X."/>
        </authorList>
    </citation>
    <scope>NUCLEOTIDE SEQUENCE [LARGE SCALE GENOMIC DNA]</scope>
    <source>
        <strain evidence="2">93-210</strain>
    </source>
</reference>
<protein>
    <submittedName>
        <fullName evidence="1">Uncharacterized protein</fullName>
    </submittedName>
</protein>
<proteinExistence type="predicted"/>
<reference evidence="1 2" key="3">
    <citation type="journal article" date="2022" name="Microbiol. Spectr.">
        <title>Folding features and dynamics of 3D genome architecture in plant fungal pathogens.</title>
        <authorList>
            <person name="Xia C."/>
        </authorList>
    </citation>
    <scope>NUCLEOTIDE SEQUENCE [LARGE SCALE GENOMIC DNA]</scope>
    <source>
        <strain evidence="1 2">93-210</strain>
    </source>
</reference>
<dbReference type="Proteomes" id="UP001060170">
    <property type="component" value="Chromosome 8"/>
</dbReference>
<evidence type="ECO:0000313" key="1">
    <source>
        <dbReference type="EMBL" id="KAI7949257.1"/>
    </source>
</evidence>
<evidence type="ECO:0000313" key="2">
    <source>
        <dbReference type="Proteomes" id="UP001060170"/>
    </source>
</evidence>
<sequence length="109" mass="11947">MSNIQLMGCPNPTLRMGKSKAGPVVTDNGNFIIDAPFDEVYMRDPTKLSYQFKIMTGLLEVVAEEAYFGNLDGTVIIQSKNGKTQKMSVEEGKAKTQSNGHQPQSSFKA</sequence>
<name>A0ACC0EBP7_9BASI</name>
<keyword evidence="2" id="KW-1185">Reference proteome</keyword>